<proteinExistence type="predicted"/>
<sequence length="63" mass="6710">MFEARGEAAADDLLRAALLTGTSGRRCLLQRAFSIFLSHPPGGDQTAQREGCTIEDVGETSTL</sequence>
<reference evidence="2 3" key="1">
    <citation type="submission" date="2014-02" db="EMBL/GenBank/DDBJ databases">
        <title>The genome announcement of Streptomyces toyocaensis NRRL15009.</title>
        <authorList>
            <person name="Hong H.-J."/>
            <person name="Kwun M.J."/>
        </authorList>
    </citation>
    <scope>NUCLEOTIDE SEQUENCE [LARGE SCALE GENOMIC DNA]</scope>
    <source>
        <strain evidence="2 3">NRRL 15009</strain>
    </source>
</reference>
<accession>A0A081XJL7</accession>
<name>A0A081XJL7_STRTO</name>
<dbReference type="EMBL" id="JFCB01000035">
    <property type="protein sequence ID" value="KES03740.1"/>
    <property type="molecule type" value="Genomic_DNA"/>
</dbReference>
<dbReference type="Proteomes" id="UP000028341">
    <property type="component" value="Unassembled WGS sequence"/>
</dbReference>
<evidence type="ECO:0000313" key="3">
    <source>
        <dbReference type="Proteomes" id="UP000028341"/>
    </source>
</evidence>
<keyword evidence="3" id="KW-1185">Reference proteome</keyword>
<protein>
    <submittedName>
        <fullName evidence="2">Uncharacterized protein</fullName>
    </submittedName>
</protein>
<feature type="region of interest" description="Disordered" evidence="1">
    <location>
        <begin position="40"/>
        <end position="63"/>
    </location>
</feature>
<comment type="caution">
    <text evidence="2">The sequence shown here is derived from an EMBL/GenBank/DDBJ whole genome shotgun (WGS) entry which is preliminary data.</text>
</comment>
<gene>
    <name evidence="2" type="ORF">BU52_28930</name>
</gene>
<dbReference type="AlphaFoldDB" id="A0A081XJL7"/>
<evidence type="ECO:0000313" key="2">
    <source>
        <dbReference type="EMBL" id="KES03740.1"/>
    </source>
</evidence>
<dbReference type="STRING" id="55952.BU52_28930"/>
<organism evidence="2 3">
    <name type="scientific">Streptomyces toyocaensis</name>
    <dbReference type="NCBI Taxonomy" id="55952"/>
    <lineage>
        <taxon>Bacteria</taxon>
        <taxon>Bacillati</taxon>
        <taxon>Actinomycetota</taxon>
        <taxon>Actinomycetes</taxon>
        <taxon>Kitasatosporales</taxon>
        <taxon>Streptomycetaceae</taxon>
        <taxon>Streptomyces</taxon>
    </lineage>
</organism>
<evidence type="ECO:0000256" key="1">
    <source>
        <dbReference type="SAM" id="MobiDB-lite"/>
    </source>
</evidence>